<proteinExistence type="predicted"/>
<organism evidence="2 3">
    <name type="scientific">Nephila pilipes</name>
    <name type="common">Giant wood spider</name>
    <name type="synonym">Nephila maculata</name>
    <dbReference type="NCBI Taxonomy" id="299642"/>
    <lineage>
        <taxon>Eukaryota</taxon>
        <taxon>Metazoa</taxon>
        <taxon>Ecdysozoa</taxon>
        <taxon>Arthropoda</taxon>
        <taxon>Chelicerata</taxon>
        <taxon>Arachnida</taxon>
        <taxon>Araneae</taxon>
        <taxon>Araneomorphae</taxon>
        <taxon>Entelegynae</taxon>
        <taxon>Araneoidea</taxon>
        <taxon>Nephilidae</taxon>
        <taxon>Nephila</taxon>
    </lineage>
</organism>
<feature type="region of interest" description="Disordered" evidence="1">
    <location>
        <begin position="34"/>
        <end position="67"/>
    </location>
</feature>
<evidence type="ECO:0000313" key="3">
    <source>
        <dbReference type="Proteomes" id="UP000887013"/>
    </source>
</evidence>
<name>A0A8X6TSY6_NEPPI</name>
<accession>A0A8X6TSY6</accession>
<dbReference type="AlphaFoldDB" id="A0A8X6TSY6"/>
<feature type="region of interest" description="Disordered" evidence="1">
    <location>
        <begin position="134"/>
        <end position="189"/>
    </location>
</feature>
<evidence type="ECO:0000313" key="2">
    <source>
        <dbReference type="EMBL" id="GFT46915.1"/>
    </source>
</evidence>
<feature type="compositionally biased region" description="Basic and acidic residues" evidence="1">
    <location>
        <begin position="34"/>
        <end position="56"/>
    </location>
</feature>
<dbReference type="OrthoDB" id="6437283at2759"/>
<keyword evidence="3" id="KW-1185">Reference proteome</keyword>
<protein>
    <submittedName>
        <fullName evidence="2">Uncharacterized protein</fullName>
    </submittedName>
</protein>
<dbReference type="EMBL" id="BMAW01016059">
    <property type="protein sequence ID" value="GFT46915.1"/>
    <property type="molecule type" value="Genomic_DNA"/>
</dbReference>
<comment type="caution">
    <text evidence="2">The sequence shown here is derived from an EMBL/GenBank/DDBJ whole genome shotgun (WGS) entry which is preliminary data.</text>
</comment>
<gene>
    <name evidence="2" type="ORF">NPIL_704211</name>
</gene>
<dbReference type="Proteomes" id="UP000887013">
    <property type="component" value="Unassembled WGS sequence"/>
</dbReference>
<feature type="compositionally biased region" description="Acidic residues" evidence="1">
    <location>
        <begin position="142"/>
        <end position="163"/>
    </location>
</feature>
<evidence type="ECO:0000256" key="1">
    <source>
        <dbReference type="SAM" id="MobiDB-lite"/>
    </source>
</evidence>
<sequence>MQRLSSTTTLEVKTPYLISQKRCLFSLVVNLEARRNRENGRERQTKDVESGSGRRKDSSRKKQPFPMFESCRDFNEEYVQKMKELKRSREIGRKNCQDEDRKMCMQKAMETIRCSGIQEPSEACKTEINNFLDGVKCGNNEGETEDESDNDSKDEPDEDDSDDTGGINGDKDEDGGLDEGKDQTTSLKP</sequence>
<reference evidence="2" key="1">
    <citation type="submission" date="2020-08" db="EMBL/GenBank/DDBJ databases">
        <title>Multicomponent nature underlies the extraordinary mechanical properties of spider dragline silk.</title>
        <authorList>
            <person name="Kono N."/>
            <person name="Nakamura H."/>
            <person name="Mori M."/>
            <person name="Yoshida Y."/>
            <person name="Ohtoshi R."/>
            <person name="Malay A.D."/>
            <person name="Moran D.A.P."/>
            <person name="Tomita M."/>
            <person name="Numata K."/>
            <person name="Arakawa K."/>
        </authorList>
    </citation>
    <scope>NUCLEOTIDE SEQUENCE</scope>
</reference>